<feature type="non-terminal residue" evidence="1">
    <location>
        <position position="165"/>
    </location>
</feature>
<gene>
    <name evidence="1" type="primary">MET10_2</name>
    <name evidence="1" type="ORF">LTR16_011575</name>
</gene>
<keyword evidence="1" id="KW-0560">Oxidoreductase</keyword>
<dbReference type="EMBL" id="JAVRRA010011845">
    <property type="protein sequence ID" value="KAK5239723.1"/>
    <property type="molecule type" value="Genomic_DNA"/>
</dbReference>
<dbReference type="GO" id="GO:0004783">
    <property type="term" value="F:sulfite reductase (NADPH) activity"/>
    <property type="evidence" value="ECO:0007669"/>
    <property type="project" value="UniProtKB-EC"/>
</dbReference>
<keyword evidence="2" id="KW-1185">Reference proteome</keyword>
<feature type="non-terminal residue" evidence="1">
    <location>
        <position position="1"/>
    </location>
</feature>
<dbReference type="Proteomes" id="UP001357485">
    <property type="component" value="Unassembled WGS sequence"/>
</dbReference>
<organism evidence="1 2">
    <name type="scientific">Cryomyces antarcticus</name>
    <dbReference type="NCBI Taxonomy" id="329879"/>
    <lineage>
        <taxon>Eukaryota</taxon>
        <taxon>Fungi</taxon>
        <taxon>Dikarya</taxon>
        <taxon>Ascomycota</taxon>
        <taxon>Pezizomycotina</taxon>
        <taxon>Dothideomycetes</taxon>
        <taxon>Dothideomycetes incertae sedis</taxon>
        <taxon>Cryomyces</taxon>
    </lineage>
</organism>
<dbReference type="SUPFAM" id="SSF52922">
    <property type="entry name" value="TK C-terminal domain-like"/>
    <property type="match status" value="1"/>
</dbReference>
<dbReference type="Gene3D" id="3.40.50.920">
    <property type="match status" value="1"/>
</dbReference>
<proteinExistence type="predicted"/>
<accession>A0ABR0LSG2</accession>
<name>A0ABR0LSG2_9PEZI</name>
<dbReference type="EC" id="1.8.1.2" evidence="1"/>
<reference evidence="1 2" key="1">
    <citation type="submission" date="2023-08" db="EMBL/GenBank/DDBJ databases">
        <title>Black Yeasts Isolated from many extreme environments.</title>
        <authorList>
            <person name="Coleine C."/>
            <person name="Stajich J.E."/>
            <person name="Selbmann L."/>
        </authorList>
    </citation>
    <scope>NUCLEOTIDE SEQUENCE [LARGE SCALE GENOMIC DNA]</scope>
    <source>
        <strain evidence="1 2">CCFEE 536</strain>
    </source>
</reference>
<protein>
    <submittedName>
        <fullName evidence="1">Sulfite reductase [NADPH] flavoprotein component</fullName>
        <ecNumber evidence="1">1.8.1.2</ecNumber>
    </submittedName>
</protein>
<comment type="caution">
    <text evidence="1">The sequence shown here is derived from an EMBL/GenBank/DDBJ whole genome shotgun (WGS) entry which is preliminary data.</text>
</comment>
<evidence type="ECO:0000313" key="2">
    <source>
        <dbReference type="Proteomes" id="UP001357485"/>
    </source>
</evidence>
<sequence>ASLAAQVASSLAKNGATVGVINVRVYRPFVEEEFLEVLAPSVQNIAVLGQVKDQAAVSDKSEHSSLYTDVLAAVSFSTSLTQSPTVLDIKYAREQVWTPSKIVDVFRKAGRDLPEELDILDSSVQQYTFWNIDESPSVSAPLALGQLLSGDSALNVSVRTGRDNL</sequence>
<evidence type="ECO:0000313" key="1">
    <source>
        <dbReference type="EMBL" id="KAK5239723.1"/>
    </source>
</evidence>
<dbReference type="InterPro" id="IPR009014">
    <property type="entry name" value="Transketo_C/PFOR_II"/>
</dbReference>